<gene>
    <name evidence="2" type="ORF">AB8Z38_23370</name>
</gene>
<organism evidence="2">
    <name type="scientific">Bradyrhizobium sp. LLZ17</name>
    <dbReference type="NCBI Taxonomy" id="3239388"/>
    <lineage>
        <taxon>Bacteria</taxon>
        <taxon>Pseudomonadati</taxon>
        <taxon>Pseudomonadota</taxon>
        <taxon>Alphaproteobacteria</taxon>
        <taxon>Hyphomicrobiales</taxon>
        <taxon>Nitrobacteraceae</taxon>
        <taxon>Bradyrhizobium</taxon>
    </lineage>
</organism>
<feature type="region of interest" description="Disordered" evidence="1">
    <location>
        <begin position="53"/>
        <end position="102"/>
    </location>
</feature>
<evidence type="ECO:0000256" key="1">
    <source>
        <dbReference type="SAM" id="MobiDB-lite"/>
    </source>
</evidence>
<name>A0AB39XCH8_9BRAD</name>
<protein>
    <submittedName>
        <fullName evidence="2">Uncharacterized protein</fullName>
    </submittedName>
</protein>
<dbReference type="RefSeq" id="WP_369720131.1">
    <property type="nucleotide sequence ID" value="NZ_CP165734.1"/>
</dbReference>
<dbReference type="AlphaFoldDB" id="A0AB39XCH8"/>
<dbReference type="EMBL" id="CP165734">
    <property type="protein sequence ID" value="XDV55685.1"/>
    <property type="molecule type" value="Genomic_DNA"/>
</dbReference>
<accession>A0AB39XCH8</accession>
<reference evidence="2" key="1">
    <citation type="submission" date="2024-08" db="EMBL/GenBank/DDBJ databases">
        <authorList>
            <person name="Chaddad Z."/>
            <person name="Lamrabet M."/>
            <person name="Bouhnik O."/>
            <person name="Alami S."/>
            <person name="Wipf D."/>
            <person name="Courty P.E."/>
            <person name="Missbah El Idrissi M."/>
        </authorList>
    </citation>
    <scope>NUCLEOTIDE SEQUENCE</scope>
    <source>
        <strain evidence="2">LLZ17</strain>
    </source>
</reference>
<evidence type="ECO:0000313" key="2">
    <source>
        <dbReference type="EMBL" id="XDV55685.1"/>
    </source>
</evidence>
<sequence>MKIIVRGRHKSSLYEGGVVCGFLWTLTPWKGLRDTKGGTSANFVHTTAGLNKFGGRPTRKWDCADNPLDKLPSAARKPLRPDDLSSQPGSSQDMLMDVNKRR</sequence>
<feature type="compositionally biased region" description="Polar residues" evidence="1">
    <location>
        <begin position="84"/>
        <end position="93"/>
    </location>
</feature>
<proteinExistence type="predicted"/>